<protein>
    <recommendedName>
        <fullName evidence="3 9">Carbonic anhydrase</fullName>
        <ecNumber evidence="3 9">4.2.1.1</ecNumber>
    </recommendedName>
</protein>
<dbReference type="InParanoid" id="W5MC72"/>
<keyword evidence="5 9" id="KW-0732">Signal</keyword>
<reference evidence="12" key="1">
    <citation type="submission" date="2011-12" db="EMBL/GenBank/DDBJ databases">
        <title>The Draft Genome of Lepisosteus oculatus.</title>
        <authorList>
            <consortium name="The Broad Institute Genome Assembly &amp; Analysis Group"/>
            <consortium name="Computational R&amp;D Group"/>
            <consortium name="and Sequencing Platform"/>
            <person name="Di Palma F."/>
            <person name="Alfoldi J."/>
            <person name="Johnson J."/>
            <person name="Berlin A."/>
            <person name="Gnerre S."/>
            <person name="Jaffe D."/>
            <person name="MacCallum I."/>
            <person name="Young S."/>
            <person name="Walker B.J."/>
            <person name="Lander E.S."/>
            <person name="Lindblad-Toh K."/>
        </authorList>
    </citation>
    <scope>NUCLEOTIDE SEQUENCE [LARGE SCALE GENOMIC DNA]</scope>
</reference>
<evidence type="ECO:0000256" key="5">
    <source>
        <dbReference type="ARBA" id="ARBA00022729"/>
    </source>
</evidence>
<dbReference type="InterPro" id="IPR018338">
    <property type="entry name" value="Carbonic_anhydrase_a-class_CS"/>
</dbReference>
<dbReference type="EC" id="4.2.1.1" evidence="3 9"/>
<dbReference type="EMBL" id="AHAT01005121">
    <property type="status" value="NOT_ANNOTATED_CDS"/>
    <property type="molecule type" value="Genomic_DNA"/>
</dbReference>
<dbReference type="Pfam" id="PF00194">
    <property type="entry name" value="Carb_anhydrase"/>
    <property type="match status" value="1"/>
</dbReference>
<keyword evidence="4 9" id="KW-0479">Metal-binding</keyword>
<evidence type="ECO:0000256" key="8">
    <source>
        <dbReference type="ARBA" id="ARBA00023239"/>
    </source>
</evidence>
<comment type="similarity">
    <text evidence="2 9">Belongs to the alpha-carbonic anhydrase family.</text>
</comment>
<dbReference type="OMA" id="HIKSEYE"/>
<sequence>AMALRSSLVLLVVCLATGIASEGEFCYDVTSACGPSHWPDLDSTCGGKEQSPINVDRKGLMRNSSLNQIDFQGYDTAPEATWTISNNGHAIVVTVGGEMQMSGGGLPTTYKPLQFHFHWGSPASKGSEHTLDKKRYYMELHIVHIKSEYEDIASALSDRRGVAVLGVFLDVTDTDNGNLSTITDALPDVIYKGSSKDLPATFPLGNLLPPKQNLTRYYRYDGSLTTPGCNEAVIWTVFESPIKIGLEQYKLFADTILSTADGDSSTEKLINNFRSVQELNSRTVYASRDATVLSCGNIPLLSFVLSVLPFLAMRLTWAGQ</sequence>
<reference evidence="11" key="2">
    <citation type="submission" date="2025-08" db="UniProtKB">
        <authorList>
            <consortium name="Ensembl"/>
        </authorList>
    </citation>
    <scope>IDENTIFICATION</scope>
</reference>
<dbReference type="Bgee" id="ENSLOCG00000004958">
    <property type="expression patterns" value="Expressed in testis and 12 other cell types or tissues"/>
</dbReference>
<evidence type="ECO:0000256" key="4">
    <source>
        <dbReference type="ARBA" id="ARBA00022723"/>
    </source>
</evidence>
<dbReference type="Gene3D" id="3.10.200.10">
    <property type="entry name" value="Alpha carbonic anhydrase"/>
    <property type="match status" value="1"/>
</dbReference>
<evidence type="ECO:0000313" key="12">
    <source>
        <dbReference type="Proteomes" id="UP000018468"/>
    </source>
</evidence>
<dbReference type="Proteomes" id="UP000018468">
    <property type="component" value="Linkage group LG20"/>
</dbReference>
<dbReference type="AlphaFoldDB" id="W5MC72"/>
<dbReference type="PANTHER" id="PTHR18952:SF134">
    <property type="entry name" value="CARBONIC ANHYDRASE 15"/>
    <property type="match status" value="1"/>
</dbReference>
<evidence type="ECO:0000256" key="7">
    <source>
        <dbReference type="ARBA" id="ARBA00023180"/>
    </source>
</evidence>
<feature type="chain" id="PRO_5025084863" description="Carbonic anhydrase" evidence="9">
    <location>
        <begin position="21"/>
        <end position="320"/>
    </location>
</feature>
<feature type="signal peptide" evidence="9">
    <location>
        <begin position="1"/>
        <end position="20"/>
    </location>
</feature>
<comment type="cofactor">
    <cofactor evidence="1 9">
        <name>Zn(2+)</name>
        <dbReference type="ChEBI" id="CHEBI:29105"/>
    </cofactor>
</comment>
<reference evidence="11" key="3">
    <citation type="submission" date="2025-09" db="UniProtKB">
        <authorList>
            <consortium name="Ensembl"/>
        </authorList>
    </citation>
    <scope>IDENTIFICATION</scope>
</reference>
<dbReference type="GO" id="GO:0008270">
    <property type="term" value="F:zinc ion binding"/>
    <property type="evidence" value="ECO:0007669"/>
    <property type="project" value="UniProtKB-UniRule"/>
</dbReference>
<name>W5MC72_LEPOC</name>
<keyword evidence="12" id="KW-1185">Reference proteome</keyword>
<dbReference type="EMBL" id="AHAT01005120">
    <property type="status" value="NOT_ANNOTATED_CDS"/>
    <property type="molecule type" value="Genomic_DNA"/>
</dbReference>
<evidence type="ECO:0000256" key="9">
    <source>
        <dbReference type="RuleBase" id="RU367011"/>
    </source>
</evidence>
<dbReference type="InterPro" id="IPR001148">
    <property type="entry name" value="CA_dom"/>
</dbReference>
<dbReference type="SMART" id="SM01057">
    <property type="entry name" value="Carb_anhydrase"/>
    <property type="match status" value="1"/>
</dbReference>
<organism evidence="11 12">
    <name type="scientific">Lepisosteus oculatus</name>
    <name type="common">Spotted gar</name>
    <dbReference type="NCBI Taxonomy" id="7918"/>
    <lineage>
        <taxon>Eukaryota</taxon>
        <taxon>Metazoa</taxon>
        <taxon>Chordata</taxon>
        <taxon>Craniata</taxon>
        <taxon>Vertebrata</taxon>
        <taxon>Euteleostomi</taxon>
        <taxon>Actinopterygii</taxon>
        <taxon>Neopterygii</taxon>
        <taxon>Holostei</taxon>
        <taxon>Semionotiformes</taxon>
        <taxon>Lepisosteidae</taxon>
        <taxon>Lepisosteus</taxon>
    </lineage>
</organism>
<evidence type="ECO:0000313" key="11">
    <source>
        <dbReference type="Ensembl" id="ENSLOCP00000005981.1"/>
    </source>
</evidence>
<evidence type="ECO:0000259" key="10">
    <source>
        <dbReference type="PROSITE" id="PS51144"/>
    </source>
</evidence>
<proteinExistence type="inferred from homology"/>
<dbReference type="FunFam" id="3.10.200.10:FF:000003">
    <property type="entry name" value="Carbonic anhydrase 12"/>
    <property type="match status" value="1"/>
</dbReference>
<dbReference type="GO" id="GO:0005886">
    <property type="term" value="C:plasma membrane"/>
    <property type="evidence" value="ECO:0000318"/>
    <property type="project" value="GO_Central"/>
</dbReference>
<dbReference type="PROSITE" id="PS00162">
    <property type="entry name" value="ALPHA_CA_1"/>
    <property type="match status" value="1"/>
</dbReference>
<comment type="function">
    <text evidence="9">Reversible hydration of carbon dioxide.</text>
</comment>
<dbReference type="PANTHER" id="PTHR18952">
    <property type="entry name" value="CARBONIC ANHYDRASE"/>
    <property type="match status" value="1"/>
</dbReference>
<evidence type="ECO:0000256" key="6">
    <source>
        <dbReference type="ARBA" id="ARBA00022833"/>
    </source>
</evidence>
<dbReference type="Ensembl" id="ENSLOCT00000005989.1">
    <property type="protein sequence ID" value="ENSLOCP00000005981.1"/>
    <property type="gene ID" value="ENSLOCG00000004958.1"/>
</dbReference>
<dbReference type="SUPFAM" id="SSF51069">
    <property type="entry name" value="Carbonic anhydrase"/>
    <property type="match status" value="1"/>
</dbReference>
<evidence type="ECO:0000256" key="3">
    <source>
        <dbReference type="ARBA" id="ARBA00012925"/>
    </source>
</evidence>
<accession>W5MC72</accession>
<keyword evidence="6 9" id="KW-0862">Zinc</keyword>
<dbReference type="PROSITE" id="PS51144">
    <property type="entry name" value="ALPHA_CA_2"/>
    <property type="match status" value="1"/>
</dbReference>
<dbReference type="STRING" id="7918.ENSLOCP00000005981"/>
<keyword evidence="7" id="KW-0325">Glycoprotein</keyword>
<dbReference type="InterPro" id="IPR023561">
    <property type="entry name" value="Carbonic_anhydrase_a-class"/>
</dbReference>
<keyword evidence="8 9" id="KW-0456">Lyase</keyword>
<dbReference type="InterPro" id="IPR041874">
    <property type="entry name" value="CA4/CA15"/>
</dbReference>
<dbReference type="eggNOG" id="KOG0382">
    <property type="taxonomic scope" value="Eukaryota"/>
</dbReference>
<feature type="domain" description="Alpha-carbonic anhydrase" evidence="10">
    <location>
        <begin position="23"/>
        <end position="288"/>
    </location>
</feature>
<evidence type="ECO:0000256" key="1">
    <source>
        <dbReference type="ARBA" id="ARBA00001947"/>
    </source>
</evidence>
<dbReference type="CDD" id="cd03117">
    <property type="entry name" value="alpha_CA_IV_XV_like"/>
    <property type="match status" value="1"/>
</dbReference>
<dbReference type="GO" id="GO:0004089">
    <property type="term" value="F:carbonate dehydratase activity"/>
    <property type="evidence" value="ECO:0000318"/>
    <property type="project" value="GO_Central"/>
</dbReference>
<dbReference type="GeneTree" id="ENSGT00940000162972"/>
<evidence type="ECO:0000256" key="2">
    <source>
        <dbReference type="ARBA" id="ARBA00010718"/>
    </source>
</evidence>
<comment type="catalytic activity">
    <reaction evidence="9">
        <text>hydrogencarbonate + H(+) = CO2 + H2O</text>
        <dbReference type="Rhea" id="RHEA:10748"/>
        <dbReference type="ChEBI" id="CHEBI:15377"/>
        <dbReference type="ChEBI" id="CHEBI:15378"/>
        <dbReference type="ChEBI" id="CHEBI:16526"/>
        <dbReference type="ChEBI" id="CHEBI:17544"/>
        <dbReference type="EC" id="4.2.1.1"/>
    </reaction>
</comment>
<dbReference type="InterPro" id="IPR036398">
    <property type="entry name" value="CA_dom_sf"/>
</dbReference>